<sequence length="80" mass="9137">MPPQTETKSLFISIPPIAQCPSRESRKNHSYYAKACKETPLVLLFSLSIRLCGNYFSSFLILNGPLQYSTFRTFYTPLVL</sequence>
<comment type="caution">
    <text evidence="1">The sequence shown here is derived from an EMBL/GenBank/DDBJ whole genome shotgun (WGS) entry which is preliminary data.</text>
</comment>
<accession>A0A8H3PB82</accession>
<reference evidence="1 2" key="1">
    <citation type="submission" date="2020-01" db="EMBL/GenBank/DDBJ databases">
        <title>Draft genome sequence of Aspergillus udagawae IFM 46972.</title>
        <authorList>
            <person name="Takahashi H."/>
            <person name="Yaguchi T."/>
        </authorList>
    </citation>
    <scope>NUCLEOTIDE SEQUENCE [LARGE SCALE GENOMIC DNA]</scope>
    <source>
        <strain evidence="1 2">IFM 46972</strain>
    </source>
</reference>
<gene>
    <name evidence="1" type="ORF">IFM46972_08888</name>
</gene>
<proteinExistence type="predicted"/>
<evidence type="ECO:0000313" key="1">
    <source>
        <dbReference type="EMBL" id="GFF49789.1"/>
    </source>
</evidence>
<dbReference type="AlphaFoldDB" id="A0A8H3PB82"/>
<dbReference type="Proteomes" id="UP000465221">
    <property type="component" value="Unassembled WGS sequence"/>
</dbReference>
<name>A0A8H3PB82_9EURO</name>
<dbReference type="EMBL" id="BLKC01000080">
    <property type="protein sequence ID" value="GFF49789.1"/>
    <property type="molecule type" value="Genomic_DNA"/>
</dbReference>
<evidence type="ECO:0000313" key="2">
    <source>
        <dbReference type="Proteomes" id="UP000465221"/>
    </source>
</evidence>
<protein>
    <submittedName>
        <fullName evidence="1">Uncharacterized protein</fullName>
    </submittedName>
</protein>
<organism evidence="1 2">
    <name type="scientific">Aspergillus udagawae</name>
    <dbReference type="NCBI Taxonomy" id="91492"/>
    <lineage>
        <taxon>Eukaryota</taxon>
        <taxon>Fungi</taxon>
        <taxon>Dikarya</taxon>
        <taxon>Ascomycota</taxon>
        <taxon>Pezizomycotina</taxon>
        <taxon>Eurotiomycetes</taxon>
        <taxon>Eurotiomycetidae</taxon>
        <taxon>Eurotiales</taxon>
        <taxon>Aspergillaceae</taxon>
        <taxon>Aspergillus</taxon>
        <taxon>Aspergillus subgen. Fumigati</taxon>
    </lineage>
</organism>